<protein>
    <recommendedName>
        <fullName evidence="4">Lipoprotein</fullName>
    </recommendedName>
</protein>
<proteinExistence type="predicted"/>
<name>F3QJ85_9BURK</name>
<dbReference type="Proteomes" id="UP000005156">
    <property type="component" value="Unassembled WGS sequence"/>
</dbReference>
<evidence type="ECO:0000256" key="1">
    <source>
        <dbReference type="SAM" id="SignalP"/>
    </source>
</evidence>
<accession>F3QJ85</accession>
<evidence type="ECO:0000313" key="2">
    <source>
        <dbReference type="EMBL" id="EGG55733.1"/>
    </source>
</evidence>
<comment type="caution">
    <text evidence="2">The sequence shown here is derived from an EMBL/GenBank/DDBJ whole genome shotgun (WGS) entry which is preliminary data.</text>
</comment>
<evidence type="ECO:0000313" key="3">
    <source>
        <dbReference type="Proteomes" id="UP000005156"/>
    </source>
</evidence>
<dbReference type="EMBL" id="AFBP01000022">
    <property type="protein sequence ID" value="EGG55733.1"/>
    <property type="molecule type" value="Genomic_DNA"/>
</dbReference>
<dbReference type="PROSITE" id="PS51257">
    <property type="entry name" value="PROKAR_LIPOPROTEIN"/>
    <property type="match status" value="1"/>
</dbReference>
<organism evidence="2 3">
    <name type="scientific">Parasutterella excrementihominis YIT 11859</name>
    <dbReference type="NCBI Taxonomy" id="762966"/>
    <lineage>
        <taxon>Bacteria</taxon>
        <taxon>Pseudomonadati</taxon>
        <taxon>Pseudomonadota</taxon>
        <taxon>Betaproteobacteria</taxon>
        <taxon>Burkholderiales</taxon>
        <taxon>Sutterellaceae</taxon>
        <taxon>Parasutterella</taxon>
    </lineage>
</organism>
<dbReference type="AlphaFoldDB" id="F3QJ85"/>
<reference evidence="2 3" key="1">
    <citation type="submission" date="2011-02" db="EMBL/GenBank/DDBJ databases">
        <authorList>
            <person name="Weinstock G."/>
            <person name="Sodergren E."/>
            <person name="Clifton S."/>
            <person name="Fulton L."/>
            <person name="Fulton B."/>
            <person name="Courtney L."/>
            <person name="Fronick C."/>
            <person name="Harrison M."/>
            <person name="Strong C."/>
            <person name="Farmer C."/>
            <person name="Delahaunty K."/>
            <person name="Markovic C."/>
            <person name="Hall O."/>
            <person name="Minx P."/>
            <person name="Tomlinson C."/>
            <person name="Mitreva M."/>
            <person name="Hou S."/>
            <person name="Chen J."/>
            <person name="Wollam A."/>
            <person name="Pepin K.H."/>
            <person name="Johnson M."/>
            <person name="Bhonagiri V."/>
            <person name="Zhang X."/>
            <person name="Suruliraj S."/>
            <person name="Warren W."/>
            <person name="Chinwalla A."/>
            <person name="Mardis E.R."/>
            <person name="Wilson R.K."/>
        </authorList>
    </citation>
    <scope>NUCLEOTIDE SEQUENCE [LARGE SCALE GENOMIC DNA]</scope>
    <source>
        <strain evidence="2 3">YIT 11859</strain>
    </source>
</reference>
<sequence length="107" mass="12397">MKMKKLLLLLPISFLTLTSCTVVDGQTFWFNEIKTYRVFQVLPDGNALAVECDSEYDKYCYGDVALLAKREKPFYDGIKVTIPKPTIEGTYRYETRDNFIKTVPIVR</sequence>
<feature type="signal peptide" evidence="1">
    <location>
        <begin position="1"/>
        <end position="21"/>
    </location>
</feature>
<keyword evidence="1" id="KW-0732">Signal</keyword>
<evidence type="ECO:0008006" key="4">
    <source>
        <dbReference type="Google" id="ProtNLM"/>
    </source>
</evidence>
<keyword evidence="3" id="KW-1185">Reference proteome</keyword>
<gene>
    <name evidence="2" type="ORF">HMPREF9439_00986</name>
</gene>
<feature type="chain" id="PRO_5003302008" description="Lipoprotein" evidence="1">
    <location>
        <begin position="22"/>
        <end position="107"/>
    </location>
</feature>
<dbReference type="HOGENOM" id="CLU_2207486_0_0_4"/>